<evidence type="ECO:0000256" key="3">
    <source>
        <dbReference type="ARBA" id="ARBA00023163"/>
    </source>
</evidence>
<proteinExistence type="predicted"/>
<dbReference type="InterPro" id="IPR047057">
    <property type="entry name" value="MerR_fam"/>
</dbReference>
<dbReference type="InterPro" id="IPR009061">
    <property type="entry name" value="DNA-bd_dom_put_sf"/>
</dbReference>
<dbReference type="GO" id="GO:0003677">
    <property type="term" value="F:DNA binding"/>
    <property type="evidence" value="ECO:0007669"/>
    <property type="project" value="UniProtKB-KW"/>
</dbReference>
<feature type="coiled-coil region" evidence="4">
    <location>
        <begin position="74"/>
        <end position="101"/>
    </location>
</feature>
<dbReference type="EMBL" id="MPTC01000015">
    <property type="protein sequence ID" value="OMD39042.1"/>
    <property type="molecule type" value="Genomic_DNA"/>
</dbReference>
<sequence length="270" mass="31623">MKYCIGEFASILGVTADTLRLYEKHDIVRPTKDNSNNYRYFNDLDARDLLMSRWYRSMGIPLPEVATLMKESSLEQVMGRMQETESNLEEEIKRKTMLLKKMNEIHNELRELDSSLYTCKLKQLPGMYRLKQTDKNALIKNDIVKSLVNTWMDLLPYAFYSFRIEDTGIFFSENNNFNYSWGLTLLEDEAQQFEMDSEEYAEYISPSLCISATILCTDEKYITKNSLQFMFDYIEANHYSISGDVVGKLLLTEKIEGHNRSYLEVNIPIK</sequence>
<dbReference type="Proteomes" id="UP000187439">
    <property type="component" value="Unassembled WGS sequence"/>
</dbReference>
<dbReference type="PROSITE" id="PS50937">
    <property type="entry name" value="HTH_MERR_2"/>
    <property type="match status" value="1"/>
</dbReference>
<dbReference type="GO" id="GO:0003700">
    <property type="term" value="F:DNA-binding transcription factor activity"/>
    <property type="evidence" value="ECO:0007669"/>
    <property type="project" value="InterPro"/>
</dbReference>
<evidence type="ECO:0000256" key="1">
    <source>
        <dbReference type="ARBA" id="ARBA00023015"/>
    </source>
</evidence>
<keyword evidence="2" id="KW-0238">DNA-binding</keyword>
<reference evidence="6 7" key="1">
    <citation type="submission" date="2016-10" db="EMBL/GenBank/DDBJ databases">
        <title>Paenibacillus species isolates.</title>
        <authorList>
            <person name="Beno S.M."/>
        </authorList>
    </citation>
    <scope>NUCLEOTIDE SEQUENCE [LARGE SCALE GENOMIC DNA]</scope>
    <source>
        <strain evidence="6 7">FSL H7-0710</strain>
    </source>
</reference>
<dbReference type="SUPFAM" id="SSF46955">
    <property type="entry name" value="Putative DNA-binding domain"/>
    <property type="match status" value="1"/>
</dbReference>
<protein>
    <submittedName>
        <fullName evidence="6">MerR family transcriptional regulator</fullName>
    </submittedName>
</protein>
<keyword evidence="1" id="KW-0805">Transcription regulation</keyword>
<evidence type="ECO:0000256" key="4">
    <source>
        <dbReference type="SAM" id="Coils"/>
    </source>
</evidence>
<accession>A0A1R0XVS9</accession>
<evidence type="ECO:0000313" key="6">
    <source>
        <dbReference type="EMBL" id="OMD39042.1"/>
    </source>
</evidence>
<gene>
    <name evidence="6" type="ORF">BSK52_17435</name>
</gene>
<feature type="domain" description="HTH merR-type" evidence="5">
    <location>
        <begin position="2"/>
        <end position="71"/>
    </location>
</feature>
<dbReference type="Pfam" id="PF13411">
    <property type="entry name" value="MerR_1"/>
    <property type="match status" value="1"/>
</dbReference>
<dbReference type="PROSITE" id="PS00552">
    <property type="entry name" value="HTH_MERR_1"/>
    <property type="match status" value="1"/>
</dbReference>
<dbReference type="AlphaFoldDB" id="A0A1R0XVS9"/>
<keyword evidence="4" id="KW-0175">Coiled coil</keyword>
<organism evidence="6 7">
    <name type="scientific">Paenibacillus odorifer</name>
    <dbReference type="NCBI Taxonomy" id="189426"/>
    <lineage>
        <taxon>Bacteria</taxon>
        <taxon>Bacillati</taxon>
        <taxon>Bacillota</taxon>
        <taxon>Bacilli</taxon>
        <taxon>Bacillales</taxon>
        <taxon>Paenibacillaceae</taxon>
        <taxon>Paenibacillus</taxon>
    </lineage>
</organism>
<evidence type="ECO:0000313" key="7">
    <source>
        <dbReference type="Proteomes" id="UP000187439"/>
    </source>
</evidence>
<dbReference type="SMART" id="SM00422">
    <property type="entry name" value="HTH_MERR"/>
    <property type="match status" value="1"/>
</dbReference>
<dbReference type="CDD" id="cd00592">
    <property type="entry name" value="HTH_MerR-like"/>
    <property type="match status" value="1"/>
</dbReference>
<dbReference type="OrthoDB" id="9811174at2"/>
<dbReference type="Gene3D" id="1.10.1660.10">
    <property type="match status" value="1"/>
</dbReference>
<evidence type="ECO:0000256" key="2">
    <source>
        <dbReference type="ARBA" id="ARBA00023125"/>
    </source>
</evidence>
<dbReference type="RefSeq" id="WP_076120035.1">
    <property type="nucleotide sequence ID" value="NZ_MPTC01000015.1"/>
</dbReference>
<dbReference type="InterPro" id="IPR000551">
    <property type="entry name" value="MerR-type_HTH_dom"/>
</dbReference>
<evidence type="ECO:0000259" key="5">
    <source>
        <dbReference type="PROSITE" id="PS50937"/>
    </source>
</evidence>
<dbReference type="PANTHER" id="PTHR30204:SF94">
    <property type="entry name" value="HEAVY METAL-DEPENDENT TRANSCRIPTIONAL REGULATOR HI_0293-RELATED"/>
    <property type="match status" value="1"/>
</dbReference>
<dbReference type="PANTHER" id="PTHR30204">
    <property type="entry name" value="REDOX-CYCLING DRUG-SENSING TRANSCRIPTIONAL ACTIVATOR SOXR"/>
    <property type="match status" value="1"/>
</dbReference>
<name>A0A1R0XVS9_9BACL</name>
<keyword evidence="3" id="KW-0804">Transcription</keyword>
<comment type="caution">
    <text evidence="6">The sequence shown here is derived from an EMBL/GenBank/DDBJ whole genome shotgun (WGS) entry which is preliminary data.</text>
</comment>